<keyword evidence="3 6" id="KW-0012">Acyltransferase</keyword>
<protein>
    <submittedName>
        <fullName evidence="6">Acyltransferase</fullName>
    </submittedName>
</protein>
<dbReference type="Pfam" id="PF01553">
    <property type="entry name" value="Acyltransferase"/>
    <property type="match status" value="1"/>
</dbReference>
<dbReference type="PANTHER" id="PTHR10434:SF66">
    <property type="entry name" value="PHOSPHOLIPID_GLYCEROL ACYLTRANSFERASE DOMAIN-CONTAINING PROTEIN"/>
    <property type="match status" value="1"/>
</dbReference>
<keyword evidence="4" id="KW-0812">Transmembrane</keyword>
<evidence type="ECO:0000256" key="4">
    <source>
        <dbReference type="SAM" id="Phobius"/>
    </source>
</evidence>
<keyword evidence="4" id="KW-1133">Transmembrane helix</keyword>
<sequence>MTPERAWRVLATACCFIVFGVGGLGFLLLGPLLALIPHRPRRHALTRRLIRLGMAGFVRLMRACGVISLEVHGAEKLRRRGQFILANHPSLLDVVLLMALIPHADCVVKAALWRNPFLRWPVIAAGYLRNDDGPAVVAAAIRSVRGGNNLIVFPEGTRSVPGAGLRFLRGAGNIAVRGDLTVTPVLIVSSEPMLPKGRPWYRVPRRRPHFTVRVLDDLPPPALLPEPLPTALGVRRYTERLQQRFTEEIARHESAAR</sequence>
<dbReference type="RefSeq" id="WP_018746478.1">
    <property type="nucleotide sequence ID" value="NZ_BSOZ01000162.1"/>
</dbReference>
<dbReference type="SUPFAM" id="SSF69593">
    <property type="entry name" value="Glycerol-3-phosphate (1)-acyltransferase"/>
    <property type="match status" value="1"/>
</dbReference>
<reference evidence="7" key="1">
    <citation type="journal article" date="2019" name="Int. J. Syst. Evol. Microbiol.">
        <title>The Global Catalogue of Microorganisms (GCM) 10K type strain sequencing project: providing services to taxonomists for standard genome sequencing and annotation.</title>
        <authorList>
            <consortium name="The Broad Institute Genomics Platform"/>
            <consortium name="The Broad Institute Genome Sequencing Center for Infectious Disease"/>
            <person name="Wu L."/>
            <person name="Ma J."/>
        </authorList>
    </citation>
    <scope>NUCLEOTIDE SEQUENCE [LARGE SCALE GENOMIC DNA]</scope>
    <source>
        <strain evidence="7">NBRC 104970</strain>
    </source>
</reference>
<dbReference type="EMBL" id="BSOZ01000162">
    <property type="protein sequence ID" value="GLS06361.1"/>
    <property type="molecule type" value="Genomic_DNA"/>
</dbReference>
<dbReference type="PANTHER" id="PTHR10434">
    <property type="entry name" value="1-ACYL-SN-GLYCEROL-3-PHOSPHATE ACYLTRANSFERASE"/>
    <property type="match status" value="1"/>
</dbReference>
<name>A0ABQ6BYG7_9NEIS</name>
<evidence type="ECO:0000256" key="2">
    <source>
        <dbReference type="ARBA" id="ARBA00022679"/>
    </source>
</evidence>
<proteinExistence type="predicted"/>
<keyword evidence="4" id="KW-0472">Membrane</keyword>
<accession>A0ABQ6BYG7</accession>
<evidence type="ECO:0000313" key="6">
    <source>
        <dbReference type="EMBL" id="GLS06361.1"/>
    </source>
</evidence>
<feature type="transmembrane region" description="Helical" evidence="4">
    <location>
        <begin position="6"/>
        <end position="37"/>
    </location>
</feature>
<evidence type="ECO:0000256" key="1">
    <source>
        <dbReference type="ARBA" id="ARBA00005189"/>
    </source>
</evidence>
<dbReference type="Proteomes" id="UP001156836">
    <property type="component" value="Unassembled WGS sequence"/>
</dbReference>
<keyword evidence="2" id="KW-0808">Transferase</keyword>
<organism evidence="6 7">
    <name type="scientific">Chitiniphilus shinanonensis</name>
    <dbReference type="NCBI Taxonomy" id="553088"/>
    <lineage>
        <taxon>Bacteria</taxon>
        <taxon>Pseudomonadati</taxon>
        <taxon>Pseudomonadota</taxon>
        <taxon>Betaproteobacteria</taxon>
        <taxon>Neisseriales</taxon>
        <taxon>Chitinibacteraceae</taxon>
        <taxon>Chitiniphilus</taxon>
    </lineage>
</organism>
<evidence type="ECO:0000256" key="3">
    <source>
        <dbReference type="ARBA" id="ARBA00023315"/>
    </source>
</evidence>
<dbReference type="CDD" id="cd07989">
    <property type="entry name" value="LPLAT_AGPAT-like"/>
    <property type="match status" value="1"/>
</dbReference>
<evidence type="ECO:0000259" key="5">
    <source>
        <dbReference type="SMART" id="SM00563"/>
    </source>
</evidence>
<gene>
    <name evidence="6" type="ORF">GCM10007860_35470</name>
</gene>
<comment type="caution">
    <text evidence="6">The sequence shown here is derived from an EMBL/GenBank/DDBJ whole genome shotgun (WGS) entry which is preliminary data.</text>
</comment>
<dbReference type="SMART" id="SM00563">
    <property type="entry name" value="PlsC"/>
    <property type="match status" value="1"/>
</dbReference>
<comment type="pathway">
    <text evidence="1">Lipid metabolism.</text>
</comment>
<keyword evidence="7" id="KW-1185">Reference proteome</keyword>
<feature type="domain" description="Phospholipid/glycerol acyltransferase" evidence="5">
    <location>
        <begin position="82"/>
        <end position="190"/>
    </location>
</feature>
<dbReference type="InterPro" id="IPR002123">
    <property type="entry name" value="Plipid/glycerol_acylTrfase"/>
</dbReference>
<dbReference type="GO" id="GO:0016746">
    <property type="term" value="F:acyltransferase activity"/>
    <property type="evidence" value="ECO:0007669"/>
    <property type="project" value="UniProtKB-KW"/>
</dbReference>
<evidence type="ECO:0000313" key="7">
    <source>
        <dbReference type="Proteomes" id="UP001156836"/>
    </source>
</evidence>